<dbReference type="GO" id="GO:0006508">
    <property type="term" value="P:proteolysis"/>
    <property type="evidence" value="ECO:0007669"/>
    <property type="project" value="InterPro"/>
</dbReference>
<evidence type="ECO:0000313" key="1">
    <source>
        <dbReference type="EMBL" id="NYR14396.1"/>
    </source>
</evidence>
<dbReference type="Proteomes" id="UP000554766">
    <property type="component" value="Unassembled WGS sequence"/>
</dbReference>
<name>A0A7L4P929_9CREN</name>
<reference evidence="1 2" key="1">
    <citation type="journal article" date="2020" name="Nat. Commun.">
        <title>The structures of two archaeal type IV pili illuminate evolutionary relationships.</title>
        <authorList>
            <person name="Wang F."/>
            <person name="Baquero D.P."/>
            <person name="Su Z."/>
            <person name="Beltran L.C."/>
            <person name="Prangishvili D."/>
            <person name="Krupovic M."/>
            <person name="Egelman E.H."/>
        </authorList>
    </citation>
    <scope>NUCLEOTIDE SEQUENCE [LARGE SCALE GENOMIC DNA]</scope>
    <source>
        <strain evidence="1 2">2GA</strain>
    </source>
</reference>
<dbReference type="AlphaFoldDB" id="A0A7L4P929"/>
<keyword evidence="2" id="KW-1185">Reference proteome</keyword>
<dbReference type="RefSeq" id="WP_011900578.1">
    <property type="nucleotide sequence ID" value="NZ_JAAVJF010000001.1"/>
</dbReference>
<organism evidence="1 2">
    <name type="scientific">Pyrobaculum arsenaticum</name>
    <dbReference type="NCBI Taxonomy" id="121277"/>
    <lineage>
        <taxon>Archaea</taxon>
        <taxon>Thermoproteota</taxon>
        <taxon>Thermoprotei</taxon>
        <taxon>Thermoproteales</taxon>
        <taxon>Thermoproteaceae</taxon>
        <taxon>Pyrobaculum</taxon>
    </lineage>
</organism>
<dbReference type="SUPFAM" id="SSF51556">
    <property type="entry name" value="Metallo-dependent hydrolases"/>
    <property type="match status" value="1"/>
</dbReference>
<comment type="caution">
    <text evidence="1">The sequence shown here is derived from an EMBL/GenBank/DDBJ whole genome shotgun (WGS) entry which is preliminary data.</text>
</comment>
<evidence type="ECO:0000313" key="2">
    <source>
        <dbReference type="Proteomes" id="UP000554766"/>
    </source>
</evidence>
<gene>
    <name evidence="1" type="ORF">HC235_00095</name>
</gene>
<dbReference type="GeneID" id="5056143"/>
<dbReference type="PANTHER" id="PTHR10443:SF12">
    <property type="entry name" value="DIPEPTIDASE"/>
    <property type="match status" value="1"/>
</dbReference>
<dbReference type="EMBL" id="JAAVJF010000001">
    <property type="protein sequence ID" value="NYR14396.1"/>
    <property type="molecule type" value="Genomic_DNA"/>
</dbReference>
<dbReference type="OMA" id="DATHLCD"/>
<dbReference type="Pfam" id="PF01244">
    <property type="entry name" value="Peptidase_M19"/>
    <property type="match status" value="1"/>
</dbReference>
<dbReference type="PANTHER" id="PTHR10443">
    <property type="entry name" value="MICROSOMAL DIPEPTIDASE"/>
    <property type="match status" value="1"/>
</dbReference>
<proteinExistence type="predicted"/>
<sequence length="307" mass="33793">MFADLHQDIAFYFLTSLNPPPFDQDAEGRQSDLPKLRRAGADLVFAAAFPFVNTYGSWSPDSRLVLEALKVYYAVSERHGVKIVEKRGDLYAPGLKFLIVLEGADVLHTADDLRLLHKLGVRAVGLTWNLDNKWGHSCYSKRDRGLTPEGEELVEKAQRLGIVVDLAHAGTRTALDAIAVARRPVVISHANARAVRPHPRNVDDAVLKALADNGGVIGLTFISSTISETPSPRELAKHAAYIKEKFGAELLAVGTDYLGISKTPEGLESVDKVDRLFAALREAGFTREEVEAVAWRNAYRVLREALD</sequence>
<dbReference type="PROSITE" id="PS51365">
    <property type="entry name" value="RENAL_DIPEPTIDASE_2"/>
    <property type="match status" value="1"/>
</dbReference>
<dbReference type="GO" id="GO:0070573">
    <property type="term" value="F:metallodipeptidase activity"/>
    <property type="evidence" value="ECO:0007669"/>
    <property type="project" value="InterPro"/>
</dbReference>
<keyword evidence="1" id="KW-0378">Hydrolase</keyword>
<dbReference type="InterPro" id="IPR008257">
    <property type="entry name" value="Pept_M19"/>
</dbReference>
<accession>A0A7L4P929</accession>
<protein>
    <submittedName>
        <fullName evidence="1">Amidohydrolase family protein</fullName>
    </submittedName>
</protein>
<dbReference type="Gene3D" id="3.20.20.140">
    <property type="entry name" value="Metal-dependent hydrolases"/>
    <property type="match status" value="1"/>
</dbReference>
<dbReference type="InterPro" id="IPR032466">
    <property type="entry name" value="Metal_Hydrolase"/>
</dbReference>
<dbReference type="CDD" id="cd01301">
    <property type="entry name" value="rDP_like"/>
    <property type="match status" value="1"/>
</dbReference>